<dbReference type="InterPro" id="IPR002931">
    <property type="entry name" value="Transglutaminase-like"/>
</dbReference>
<dbReference type="Proteomes" id="UP001201020">
    <property type="component" value="Chromosome"/>
</dbReference>
<feature type="transmembrane region" description="Helical" evidence="1">
    <location>
        <begin position="997"/>
        <end position="1017"/>
    </location>
</feature>
<keyword evidence="1" id="KW-1133">Transmembrane helix</keyword>
<feature type="domain" description="Transglutaminase-like" evidence="2">
    <location>
        <begin position="430"/>
        <end position="542"/>
    </location>
</feature>
<proteinExistence type="predicted"/>
<protein>
    <recommendedName>
        <fullName evidence="2">Transglutaminase-like domain-containing protein</fullName>
    </recommendedName>
</protein>
<evidence type="ECO:0000313" key="3">
    <source>
        <dbReference type="EMBL" id="UJG40264.1"/>
    </source>
</evidence>
<keyword evidence="1" id="KW-0472">Membrane</keyword>
<feature type="transmembrane region" description="Helical" evidence="1">
    <location>
        <begin position="50"/>
        <end position="71"/>
    </location>
</feature>
<dbReference type="SUPFAM" id="SSF54001">
    <property type="entry name" value="Cysteine proteinases"/>
    <property type="match status" value="1"/>
</dbReference>
<keyword evidence="1" id="KW-0812">Transmembrane</keyword>
<dbReference type="Gene3D" id="3.10.620.30">
    <property type="match status" value="1"/>
</dbReference>
<name>A0A9Y1BL49_9ARCH</name>
<feature type="transmembrane region" description="Helical" evidence="1">
    <location>
        <begin position="116"/>
        <end position="137"/>
    </location>
</feature>
<dbReference type="EMBL" id="CP084166">
    <property type="protein sequence ID" value="UJG40264.1"/>
    <property type="molecule type" value="Genomic_DNA"/>
</dbReference>
<dbReference type="AlphaFoldDB" id="A0A9Y1BL49"/>
<reference evidence="3" key="1">
    <citation type="journal article" date="2022" name="Nat. Microbiol.">
        <title>Unique mobile elements and scalable gene flow at the prokaryote-eukaryote boundary revealed by circularized Asgard archaea genomes.</title>
        <authorList>
            <person name="Wu F."/>
            <person name="Speth D.R."/>
            <person name="Philosof A."/>
            <person name="Cremiere A."/>
            <person name="Narayanan A."/>
            <person name="Barco R.A."/>
            <person name="Connon S.A."/>
            <person name="Amend J.P."/>
            <person name="Antoshechkin I.A."/>
            <person name="Orphan V.J."/>
        </authorList>
    </citation>
    <scope>NUCLEOTIDE SEQUENCE</scope>
    <source>
        <strain evidence="3">PM71</strain>
    </source>
</reference>
<feature type="transmembrane region" description="Helical" evidence="1">
    <location>
        <begin position="83"/>
        <end position="104"/>
    </location>
</feature>
<dbReference type="InterPro" id="IPR038765">
    <property type="entry name" value="Papain-like_cys_pep_sf"/>
</dbReference>
<evidence type="ECO:0000256" key="1">
    <source>
        <dbReference type="SAM" id="Phobius"/>
    </source>
</evidence>
<dbReference type="Pfam" id="PF01841">
    <property type="entry name" value="Transglut_core"/>
    <property type="match status" value="1"/>
</dbReference>
<feature type="transmembrane region" description="Helical" evidence="1">
    <location>
        <begin position="143"/>
        <end position="164"/>
    </location>
</feature>
<organism evidence="3">
    <name type="scientific">Candidatus Heimdallarchaeum aukensis</name>
    <dbReference type="NCBI Taxonomy" id="2876573"/>
    <lineage>
        <taxon>Archaea</taxon>
        <taxon>Promethearchaeati</taxon>
        <taxon>Candidatus Heimdallarchaeota</taxon>
        <taxon>Candidatus Heimdallarchaeia (ex Rinke et al. 2021) (nom. nud.)</taxon>
        <taxon>Candidatus Heimdallarchaeales</taxon>
        <taxon>Candidatus Heimdallarchaeaceae</taxon>
        <taxon>Candidatus Heimdallarchaeum</taxon>
    </lineage>
</organism>
<sequence length="1036" mass="116027">MATKVKKLKTTKRLKHKPAVVPKKTRKIKTKKSKLPITTVEEKKLKVKNIIFTIIFGALTVAAFFFRKIISNLNPPSDPVTELIITVVRLFLIGLFTYITLLSFETYKVKFHPKPLRILLTVITLIVFFPLTLFKYYTRHNVWRIIFVGMTIISLFMTFFGSYLTGVLYRDSLNGAEPDKNPIDTSFLSSPFIINLPVDIESFLDLLNNLGDLDDLTLETSVANITAQNGFLGNFLYRWDVYDEYNPDGWEFEKSNEATLYNIPQDERGEPSDFDSATDVRMSIQQSIYTATSGVDISLLSTWNSIYRPHIDWESDWSDNVRDLQGNSVGSSDTSIYYDTQDQLHLKTKADKSDPLTPFQGTFEYTTYFMYEDDIDFIMQNSLDYEDLDSNYIQSEYSAFLQAPNGYYDTISTAVTNFADNEIGSTIDSSTSVYDVVSSVIQNVLNKGNLENIFGATNVDTGGEDPANVLARNEDAPSSAYISLTVMALRRLGIPARPVMGFAVGSGTDSYREIKLANLYYWVEVLMPLDTDNDGSADEYRWGQFQIGPYPVDETTFVFCDNSLNAQYDLNLEIFEQTTGDVRTMSSGEGEIYLVDHGVTYTIQVSATRSGNPSENVPITLKSYSASELQGGFSTSILSGGIEISQQPIVTDASGVATLTYEFTPENYSTFDLADQTGTTYFIVALNGLNSYSAKGIAIFPSGYLTDVVLNASKQTIPNPQNLAETKTYYLIQQGWKYEMFSYLYKEGPPGTDPLENRTVNYYLLTPEQLQDIINGASIDPTQFTLIGSATTDPDGNSSVFSVNETTQVDYFTSLTVNTTYAILAVYGFNYSYAPIVIIDGLIASVKVNDTLLDTGTDGYTMWEEINVTLSMQPPNGYAEPLADEDVWLWVVYETDWQEYDGSIDGTTYNSTLNSSTRSYYIGHRKTNSNGQIIENYLIDATQLGAGKFKIVAIYSERWEGSEDIFIVVGPALSVIINTKNTVILDSYSIDNGSFDFIRGINTYLLAISATIALVTAKKLLFPNKKRCTQKKRNKW</sequence>
<evidence type="ECO:0000259" key="2">
    <source>
        <dbReference type="Pfam" id="PF01841"/>
    </source>
</evidence>
<gene>
    <name evidence="3" type="ORF">K9W45_10540</name>
</gene>
<accession>A0A9Y1BL49</accession>